<feature type="transmembrane region" description="Helical" evidence="1">
    <location>
        <begin position="128"/>
        <end position="155"/>
    </location>
</feature>
<protein>
    <submittedName>
        <fullName evidence="2">Uncharacterized protein</fullName>
    </submittedName>
</protein>
<gene>
    <name evidence="2" type="ORF">FJZ00_05615</name>
</gene>
<dbReference type="EMBL" id="VGJX01000268">
    <property type="protein sequence ID" value="MBM3274606.1"/>
    <property type="molecule type" value="Genomic_DNA"/>
</dbReference>
<sequence>MAVAGVAGQAVPRAVPQSRPAGVAEVRPRSVVDNLVLTNKAMVGQIKDDIAGIFKNPLGTVGRMLKGFAFPFMHPMTAIKGMVSRIKDDPLDGTISAASMLTGLGWFLGVAIAGLCVAAAPLTGGVSLAAVAPALTIGNIFAAGCIAADAAGIVVHQVRGAMADSDEEAIEAGKSAAEYLEDEVLNVAAWVGSDALANKLSKFVAAEAGKAGSKVASEGLGFMGVYDVPIKLNKVRPR</sequence>
<organism evidence="2 3">
    <name type="scientific">Candidatus Tanganyikabacteria bacterium</name>
    <dbReference type="NCBI Taxonomy" id="2961651"/>
    <lineage>
        <taxon>Bacteria</taxon>
        <taxon>Bacillati</taxon>
        <taxon>Candidatus Sericytochromatia</taxon>
        <taxon>Candidatus Tanganyikabacteria</taxon>
    </lineage>
</organism>
<reference evidence="2 3" key="1">
    <citation type="submission" date="2019-03" db="EMBL/GenBank/DDBJ databases">
        <title>Lake Tanganyika Metagenome-Assembled Genomes (MAGs).</title>
        <authorList>
            <person name="Tran P."/>
        </authorList>
    </citation>
    <scope>NUCLEOTIDE SEQUENCE [LARGE SCALE GENOMIC DNA]</scope>
    <source>
        <strain evidence="2">K_DeepCast_65m_m2_236</strain>
    </source>
</reference>
<keyword evidence="1" id="KW-0812">Transmembrane</keyword>
<keyword evidence="1" id="KW-1133">Transmembrane helix</keyword>
<evidence type="ECO:0000256" key="1">
    <source>
        <dbReference type="SAM" id="Phobius"/>
    </source>
</evidence>
<evidence type="ECO:0000313" key="2">
    <source>
        <dbReference type="EMBL" id="MBM3274606.1"/>
    </source>
</evidence>
<comment type="caution">
    <text evidence="2">The sequence shown here is derived from an EMBL/GenBank/DDBJ whole genome shotgun (WGS) entry which is preliminary data.</text>
</comment>
<proteinExistence type="predicted"/>
<feature type="transmembrane region" description="Helical" evidence="1">
    <location>
        <begin position="104"/>
        <end position="122"/>
    </location>
</feature>
<evidence type="ECO:0000313" key="3">
    <source>
        <dbReference type="Proteomes" id="UP000703893"/>
    </source>
</evidence>
<dbReference type="Proteomes" id="UP000703893">
    <property type="component" value="Unassembled WGS sequence"/>
</dbReference>
<keyword evidence="1" id="KW-0472">Membrane</keyword>
<accession>A0A937X6Q3</accession>
<name>A0A937X6Q3_9BACT</name>
<dbReference type="AlphaFoldDB" id="A0A937X6Q3"/>